<evidence type="ECO:0000313" key="3">
    <source>
        <dbReference type="Proteomes" id="UP001596036"/>
    </source>
</evidence>
<feature type="chain" id="PRO_5047107537" description="Lipoprotein" evidence="1">
    <location>
        <begin position="22"/>
        <end position="128"/>
    </location>
</feature>
<evidence type="ECO:0008006" key="4">
    <source>
        <dbReference type="Google" id="ProtNLM"/>
    </source>
</evidence>
<proteinExistence type="predicted"/>
<protein>
    <recommendedName>
        <fullName evidence="4">Lipoprotein</fullName>
    </recommendedName>
</protein>
<gene>
    <name evidence="2" type="ORF">ACFPN1_02170</name>
</gene>
<evidence type="ECO:0000313" key="2">
    <source>
        <dbReference type="EMBL" id="MFC5568869.1"/>
    </source>
</evidence>
<dbReference type="Proteomes" id="UP001596036">
    <property type="component" value="Unassembled WGS sequence"/>
</dbReference>
<organism evidence="2 3">
    <name type="scientific">Lysobacter yangpyeongensis</name>
    <dbReference type="NCBI Taxonomy" id="346182"/>
    <lineage>
        <taxon>Bacteria</taxon>
        <taxon>Pseudomonadati</taxon>
        <taxon>Pseudomonadota</taxon>
        <taxon>Gammaproteobacteria</taxon>
        <taxon>Lysobacterales</taxon>
        <taxon>Lysobacteraceae</taxon>
        <taxon>Lysobacter</taxon>
    </lineage>
</organism>
<keyword evidence="1" id="KW-0732">Signal</keyword>
<name>A0ABW0SIU7_9GAMM</name>
<keyword evidence="3" id="KW-1185">Reference proteome</keyword>
<reference evidence="3" key="1">
    <citation type="journal article" date="2019" name="Int. J. Syst. Evol. Microbiol.">
        <title>The Global Catalogue of Microorganisms (GCM) 10K type strain sequencing project: providing services to taxonomists for standard genome sequencing and annotation.</title>
        <authorList>
            <consortium name="The Broad Institute Genomics Platform"/>
            <consortium name="The Broad Institute Genome Sequencing Center for Infectious Disease"/>
            <person name="Wu L."/>
            <person name="Ma J."/>
        </authorList>
    </citation>
    <scope>NUCLEOTIDE SEQUENCE [LARGE SCALE GENOMIC DNA]</scope>
    <source>
        <strain evidence="3">KACC 11407</strain>
    </source>
</reference>
<dbReference type="RefSeq" id="WP_386752589.1">
    <property type="nucleotide sequence ID" value="NZ_JBHSNM010000001.1"/>
</dbReference>
<dbReference type="EMBL" id="JBHSNM010000001">
    <property type="protein sequence ID" value="MFC5568869.1"/>
    <property type="molecule type" value="Genomic_DNA"/>
</dbReference>
<evidence type="ECO:0000256" key="1">
    <source>
        <dbReference type="SAM" id="SignalP"/>
    </source>
</evidence>
<accession>A0ABW0SIU7</accession>
<feature type="signal peptide" evidence="1">
    <location>
        <begin position="1"/>
        <end position="21"/>
    </location>
</feature>
<comment type="caution">
    <text evidence="2">The sequence shown here is derived from an EMBL/GenBank/DDBJ whole genome shotgun (WGS) entry which is preliminary data.</text>
</comment>
<sequence length="128" mass="13881">MKARIAVPMFALLALAGTASAQTDTQPAAADVPPATTETQTSTLLIERVQEENKAAMPVRGQTMAQVEAKYGAPSDKLDPRGGQKRQWPTINRWVYPAFTVYFEKSRVIDVVANKADASEIGPKPPIK</sequence>